<evidence type="ECO:0000256" key="8">
    <source>
        <dbReference type="SAM" id="SignalP"/>
    </source>
</evidence>
<gene>
    <name evidence="9" type="ORF">EANT1437_LOCUS8089</name>
</gene>
<keyword evidence="5" id="KW-0378">Hydrolase</keyword>
<proteinExistence type="inferred from homology"/>
<keyword evidence="7" id="KW-0325">Glycoprotein</keyword>
<name>A0A7S2W9L2_9STRA</name>
<dbReference type="GO" id="GO:0004519">
    <property type="term" value="F:endonuclease activity"/>
    <property type="evidence" value="ECO:0007669"/>
    <property type="project" value="UniProtKB-KW"/>
</dbReference>
<protein>
    <recommendedName>
        <fullName evidence="10">Aspergillus nuclease S(1)</fullName>
    </recommendedName>
</protein>
<dbReference type="SUPFAM" id="SSF48537">
    <property type="entry name" value="Phospholipase C/P1 nuclease"/>
    <property type="match status" value="1"/>
</dbReference>
<dbReference type="CDD" id="cd11010">
    <property type="entry name" value="S1-P1_nuclease"/>
    <property type="match status" value="1"/>
</dbReference>
<evidence type="ECO:0000256" key="3">
    <source>
        <dbReference type="ARBA" id="ARBA00022723"/>
    </source>
</evidence>
<organism evidence="9">
    <name type="scientific">Eucampia antarctica</name>
    <dbReference type="NCBI Taxonomy" id="49252"/>
    <lineage>
        <taxon>Eukaryota</taxon>
        <taxon>Sar</taxon>
        <taxon>Stramenopiles</taxon>
        <taxon>Ochrophyta</taxon>
        <taxon>Bacillariophyta</taxon>
        <taxon>Mediophyceae</taxon>
        <taxon>Biddulphiophycidae</taxon>
        <taxon>Hemiaulales</taxon>
        <taxon>Hemiaulaceae</taxon>
        <taxon>Eucampia</taxon>
    </lineage>
</organism>
<sequence length="204" mass="22986">MRSLVIWLCLCVDVSEGWGKVGHEIVGNLAYELLSKEAKSAVDDLLDVEVLKESETTMGAVASWADKVRFTSEFHWTTPLHYVDIRDVDMKDGCVSPEKCHFEYKRDCTHDMCAVAAISDISSLLTSHLRGKSQLNKITKKQALKFLIHFIGDIHQPLHVSRQSDRGGNEIHVSLPIKPQDFCIMNEIGPLYHRLICTSFGMIS</sequence>
<comment type="similarity">
    <text evidence="1">Belongs to the nuclease type I family.</text>
</comment>
<accession>A0A7S2W9L2</accession>
<dbReference type="EMBL" id="HBHI01015766">
    <property type="protein sequence ID" value="CAD9675265.1"/>
    <property type="molecule type" value="Transcribed_RNA"/>
</dbReference>
<evidence type="ECO:0000313" key="9">
    <source>
        <dbReference type="EMBL" id="CAD9675265.1"/>
    </source>
</evidence>
<keyword evidence="6" id="KW-1015">Disulfide bond</keyword>
<evidence type="ECO:0000256" key="7">
    <source>
        <dbReference type="ARBA" id="ARBA00023180"/>
    </source>
</evidence>
<dbReference type="PANTHER" id="PTHR33146">
    <property type="entry name" value="ENDONUCLEASE 4"/>
    <property type="match status" value="1"/>
</dbReference>
<evidence type="ECO:0000256" key="5">
    <source>
        <dbReference type="ARBA" id="ARBA00022801"/>
    </source>
</evidence>
<evidence type="ECO:0008006" key="10">
    <source>
        <dbReference type="Google" id="ProtNLM"/>
    </source>
</evidence>
<feature type="signal peptide" evidence="8">
    <location>
        <begin position="1"/>
        <end position="19"/>
    </location>
</feature>
<evidence type="ECO:0000256" key="6">
    <source>
        <dbReference type="ARBA" id="ARBA00023157"/>
    </source>
</evidence>
<evidence type="ECO:0000256" key="4">
    <source>
        <dbReference type="ARBA" id="ARBA00022759"/>
    </source>
</evidence>
<dbReference type="Pfam" id="PF02265">
    <property type="entry name" value="S1-P1_nuclease"/>
    <property type="match status" value="1"/>
</dbReference>
<dbReference type="Gene3D" id="1.10.575.10">
    <property type="entry name" value="P1 Nuclease"/>
    <property type="match status" value="1"/>
</dbReference>
<dbReference type="InterPro" id="IPR008947">
    <property type="entry name" value="PLipase_C/P1_nuclease_dom_sf"/>
</dbReference>
<dbReference type="GO" id="GO:0006308">
    <property type="term" value="P:DNA catabolic process"/>
    <property type="evidence" value="ECO:0007669"/>
    <property type="project" value="InterPro"/>
</dbReference>
<feature type="chain" id="PRO_5030923648" description="Aspergillus nuclease S(1)" evidence="8">
    <location>
        <begin position="20"/>
        <end position="204"/>
    </location>
</feature>
<reference evidence="9" key="1">
    <citation type="submission" date="2021-01" db="EMBL/GenBank/DDBJ databases">
        <authorList>
            <person name="Corre E."/>
            <person name="Pelletier E."/>
            <person name="Niang G."/>
            <person name="Scheremetjew M."/>
            <person name="Finn R."/>
            <person name="Kale V."/>
            <person name="Holt S."/>
            <person name="Cochrane G."/>
            <person name="Meng A."/>
            <person name="Brown T."/>
            <person name="Cohen L."/>
        </authorList>
    </citation>
    <scope>NUCLEOTIDE SEQUENCE</scope>
    <source>
        <strain evidence="9">CCMP1452</strain>
    </source>
</reference>
<dbReference type="PANTHER" id="PTHR33146:SF26">
    <property type="entry name" value="ENDONUCLEASE 4"/>
    <property type="match status" value="1"/>
</dbReference>
<keyword evidence="8" id="KW-0732">Signal</keyword>
<dbReference type="GO" id="GO:0016788">
    <property type="term" value="F:hydrolase activity, acting on ester bonds"/>
    <property type="evidence" value="ECO:0007669"/>
    <property type="project" value="InterPro"/>
</dbReference>
<keyword evidence="3" id="KW-0479">Metal-binding</keyword>
<evidence type="ECO:0000256" key="2">
    <source>
        <dbReference type="ARBA" id="ARBA00022722"/>
    </source>
</evidence>
<dbReference type="GO" id="GO:0046872">
    <property type="term" value="F:metal ion binding"/>
    <property type="evidence" value="ECO:0007669"/>
    <property type="project" value="UniProtKB-KW"/>
</dbReference>
<dbReference type="InterPro" id="IPR003154">
    <property type="entry name" value="S1/P1nuclease"/>
</dbReference>
<keyword evidence="4" id="KW-0255">Endonuclease</keyword>
<evidence type="ECO:0000256" key="1">
    <source>
        <dbReference type="ARBA" id="ARBA00009547"/>
    </source>
</evidence>
<dbReference type="GO" id="GO:0003676">
    <property type="term" value="F:nucleic acid binding"/>
    <property type="evidence" value="ECO:0007669"/>
    <property type="project" value="InterPro"/>
</dbReference>
<keyword evidence="2" id="KW-0540">Nuclease</keyword>
<dbReference type="AlphaFoldDB" id="A0A7S2W9L2"/>